<protein>
    <submittedName>
        <fullName evidence="1">Uncharacterized protein</fullName>
    </submittedName>
</protein>
<reference evidence="1 2" key="1">
    <citation type="submission" date="2019-02" db="EMBL/GenBank/DDBJ databases">
        <title>Deep-cultivation of Planctomycetes and their phenomic and genomic characterization uncovers novel biology.</title>
        <authorList>
            <person name="Wiegand S."/>
            <person name="Jogler M."/>
            <person name="Boedeker C."/>
            <person name="Pinto D."/>
            <person name="Vollmers J."/>
            <person name="Rivas-Marin E."/>
            <person name="Kohn T."/>
            <person name="Peeters S.H."/>
            <person name="Heuer A."/>
            <person name="Rast P."/>
            <person name="Oberbeckmann S."/>
            <person name="Bunk B."/>
            <person name="Jeske O."/>
            <person name="Meyerdierks A."/>
            <person name="Storesund J.E."/>
            <person name="Kallscheuer N."/>
            <person name="Luecker S."/>
            <person name="Lage O.M."/>
            <person name="Pohl T."/>
            <person name="Merkel B.J."/>
            <person name="Hornburger P."/>
            <person name="Mueller R.-W."/>
            <person name="Bruemmer F."/>
            <person name="Labrenz M."/>
            <person name="Spormann A.M."/>
            <person name="Op Den Camp H."/>
            <person name="Overmann J."/>
            <person name="Amann R."/>
            <person name="Jetten M.S.M."/>
            <person name="Mascher T."/>
            <person name="Medema M.H."/>
            <person name="Devos D.P."/>
            <person name="Kaster A.-K."/>
            <person name="Ovreas L."/>
            <person name="Rohde M."/>
            <person name="Galperin M.Y."/>
            <person name="Jogler C."/>
        </authorList>
    </citation>
    <scope>NUCLEOTIDE SEQUENCE [LARGE SCALE GENOMIC DNA]</scope>
    <source>
        <strain evidence="1 2">Pan54</strain>
    </source>
</reference>
<evidence type="ECO:0000313" key="1">
    <source>
        <dbReference type="EMBL" id="TWT60394.1"/>
    </source>
</evidence>
<dbReference type="AlphaFoldDB" id="A0A5C5XCA5"/>
<gene>
    <name evidence="1" type="ORF">Pan54_11080</name>
</gene>
<accession>A0A5C5XCA5</accession>
<name>A0A5C5XCA5_9PLAN</name>
<proteinExistence type="predicted"/>
<dbReference type="EMBL" id="SJPG01000001">
    <property type="protein sequence ID" value="TWT60394.1"/>
    <property type="molecule type" value="Genomic_DNA"/>
</dbReference>
<dbReference type="Proteomes" id="UP000316095">
    <property type="component" value="Unassembled WGS sequence"/>
</dbReference>
<keyword evidence="2" id="KW-1185">Reference proteome</keyword>
<organism evidence="1 2">
    <name type="scientific">Rubinisphaera italica</name>
    <dbReference type="NCBI Taxonomy" id="2527969"/>
    <lineage>
        <taxon>Bacteria</taxon>
        <taxon>Pseudomonadati</taxon>
        <taxon>Planctomycetota</taxon>
        <taxon>Planctomycetia</taxon>
        <taxon>Planctomycetales</taxon>
        <taxon>Planctomycetaceae</taxon>
        <taxon>Rubinisphaera</taxon>
    </lineage>
</organism>
<evidence type="ECO:0000313" key="2">
    <source>
        <dbReference type="Proteomes" id="UP000316095"/>
    </source>
</evidence>
<sequence>MISPHIMAADHSILLIEEEWNGNALQNASYGIPANEANRVLESLRSENLRSMI</sequence>
<comment type="caution">
    <text evidence="1">The sequence shown here is derived from an EMBL/GenBank/DDBJ whole genome shotgun (WGS) entry which is preliminary data.</text>
</comment>